<dbReference type="InterPro" id="IPR011009">
    <property type="entry name" value="Kinase-like_dom_sf"/>
</dbReference>
<evidence type="ECO:0000313" key="2">
    <source>
        <dbReference type="EMBL" id="MFI6503171.1"/>
    </source>
</evidence>
<comment type="caution">
    <text evidence="2">The sequence shown here is derived from an EMBL/GenBank/DDBJ whole genome shotgun (WGS) entry which is preliminary data.</text>
</comment>
<dbReference type="SUPFAM" id="SSF56112">
    <property type="entry name" value="Protein kinase-like (PK-like)"/>
    <property type="match status" value="1"/>
</dbReference>
<dbReference type="InterPro" id="IPR002575">
    <property type="entry name" value="Aminoglycoside_PTrfase"/>
</dbReference>
<reference evidence="2 3" key="1">
    <citation type="submission" date="2024-10" db="EMBL/GenBank/DDBJ databases">
        <title>The Natural Products Discovery Center: Release of the First 8490 Sequenced Strains for Exploring Actinobacteria Biosynthetic Diversity.</title>
        <authorList>
            <person name="Kalkreuter E."/>
            <person name="Kautsar S.A."/>
            <person name="Yang D."/>
            <person name="Bader C.D."/>
            <person name="Teijaro C.N."/>
            <person name="Fluegel L."/>
            <person name="Davis C.M."/>
            <person name="Simpson J.R."/>
            <person name="Lauterbach L."/>
            <person name="Steele A.D."/>
            <person name="Gui C."/>
            <person name="Meng S."/>
            <person name="Li G."/>
            <person name="Viehrig K."/>
            <person name="Ye F."/>
            <person name="Su P."/>
            <person name="Kiefer A.F."/>
            <person name="Nichols A."/>
            <person name="Cepeda A.J."/>
            <person name="Yan W."/>
            <person name="Fan B."/>
            <person name="Jiang Y."/>
            <person name="Adhikari A."/>
            <person name="Zheng C.-J."/>
            <person name="Schuster L."/>
            <person name="Cowan T.M."/>
            <person name="Smanski M.J."/>
            <person name="Chevrette M.G."/>
            <person name="De Carvalho L.P.S."/>
            <person name="Shen B."/>
        </authorList>
    </citation>
    <scope>NUCLEOTIDE SEQUENCE [LARGE SCALE GENOMIC DNA]</scope>
    <source>
        <strain evidence="2 3">NPDC050545</strain>
    </source>
</reference>
<evidence type="ECO:0000313" key="3">
    <source>
        <dbReference type="Proteomes" id="UP001612741"/>
    </source>
</evidence>
<dbReference type="RefSeq" id="WP_397088963.1">
    <property type="nucleotide sequence ID" value="NZ_JBITGY010000011.1"/>
</dbReference>
<dbReference type="Proteomes" id="UP001612741">
    <property type="component" value="Unassembled WGS sequence"/>
</dbReference>
<sequence length="287" mass="30365">MNDQVPADLLEIADALLPGVRLDGARLGDGGVHDVVLLPGTAAVRVSRRASGARAMPRGVAILRAIAAAGPPFAVPEPLTPVTRFGERAAVAVSWVGGTELPAGRGDPGQIAGLLRAVRELPIAPGLRELLPAPAAHRGHWARVLAEDVIPRLPARWRAEAGRRLEAATALEEVPPALVHGDLCGGNVHWGEDGKLTGVLDWDRAHLFDPAVDAAFMAWHGWDNVRRAVDPAAYRRARVWDRLFGVNILCAVFLLEGEPLANTASYAEHAAAWLEESAGSTPPPPGT</sequence>
<proteinExistence type="predicted"/>
<name>A0ABW7Z584_9ACTN</name>
<dbReference type="Gene3D" id="3.90.1200.10">
    <property type="match status" value="1"/>
</dbReference>
<dbReference type="EMBL" id="JBITGY010000011">
    <property type="protein sequence ID" value="MFI6503171.1"/>
    <property type="molecule type" value="Genomic_DNA"/>
</dbReference>
<feature type="domain" description="Aminoglycoside phosphotransferase" evidence="1">
    <location>
        <begin position="40"/>
        <end position="237"/>
    </location>
</feature>
<gene>
    <name evidence="2" type="ORF">ACIBG2_37720</name>
</gene>
<keyword evidence="3" id="KW-1185">Reference proteome</keyword>
<evidence type="ECO:0000259" key="1">
    <source>
        <dbReference type="Pfam" id="PF01636"/>
    </source>
</evidence>
<protein>
    <submittedName>
        <fullName evidence="2">Phosphotransferase family protein</fullName>
    </submittedName>
</protein>
<organism evidence="2 3">
    <name type="scientific">Nonomuraea typhae</name>
    <dbReference type="NCBI Taxonomy" id="2603600"/>
    <lineage>
        <taxon>Bacteria</taxon>
        <taxon>Bacillati</taxon>
        <taxon>Actinomycetota</taxon>
        <taxon>Actinomycetes</taxon>
        <taxon>Streptosporangiales</taxon>
        <taxon>Streptosporangiaceae</taxon>
        <taxon>Nonomuraea</taxon>
    </lineage>
</organism>
<dbReference type="Pfam" id="PF01636">
    <property type="entry name" value="APH"/>
    <property type="match status" value="1"/>
</dbReference>
<accession>A0ABW7Z584</accession>